<evidence type="ECO:0000256" key="6">
    <source>
        <dbReference type="SAM" id="Phobius"/>
    </source>
</evidence>
<dbReference type="InterPro" id="IPR037185">
    <property type="entry name" value="EmrE-like"/>
</dbReference>
<dbReference type="Gene3D" id="1.10.3730.20">
    <property type="match status" value="1"/>
</dbReference>
<feature type="transmembrane region" description="Helical" evidence="6">
    <location>
        <begin position="184"/>
        <end position="202"/>
    </location>
</feature>
<dbReference type="InterPro" id="IPR050638">
    <property type="entry name" value="AA-Vitamin_Transporters"/>
</dbReference>
<dbReference type="Proteomes" id="UP000886632">
    <property type="component" value="Unassembled WGS sequence"/>
</dbReference>
<feature type="transmembrane region" description="Helical" evidence="6">
    <location>
        <begin position="243"/>
        <end position="269"/>
    </location>
</feature>
<dbReference type="SUPFAM" id="SSF103481">
    <property type="entry name" value="Multidrug resistance efflux transporter EmrE"/>
    <property type="match status" value="2"/>
</dbReference>
<dbReference type="PANTHER" id="PTHR32322:SF2">
    <property type="entry name" value="EAMA DOMAIN-CONTAINING PROTEIN"/>
    <property type="match status" value="1"/>
</dbReference>
<comment type="subcellular location">
    <subcellularLocation>
        <location evidence="1">Membrane</location>
        <topology evidence="1">Multi-pass membrane protein</topology>
    </subcellularLocation>
</comment>
<feature type="transmembrane region" description="Helical" evidence="6">
    <location>
        <begin position="281"/>
        <end position="301"/>
    </location>
</feature>
<dbReference type="PANTHER" id="PTHR32322">
    <property type="entry name" value="INNER MEMBRANE TRANSPORTER"/>
    <property type="match status" value="1"/>
</dbReference>
<feature type="transmembrane region" description="Helical" evidence="6">
    <location>
        <begin position="67"/>
        <end position="88"/>
    </location>
</feature>
<sequence>MRVRAYPVKGCTGCQWLWAGVARPRIRQETIGVALTETVTADTAGELAAHAPATAVGRFARGIRVDVGLLAAVLSAATFATSGTFGKALLATGWTPGSVVTARVGLAGLVLLGPALYAVRGLPGVVRRSVWLILGFGVVAVAGCQVAYFNAVQRMPIGVALLLEYLGVVLVVLWVWLRSRRSPAPATLVGVALSIAGLVLVLDLTGSVQLDPVGVLWGLLAAVGLAVYFVVSAHGDTGLPPVALASFGMLAGAAALIGLGAVGVLPTGVSTASVELRGVTLPWWVAIGELAVIAAATAYLLGTIGARRLGSTVASFVGLTEVLFAVLIAWALLGELPTPVQLTGGVLILAGVGAVRVGELRARTAAAAQ</sequence>
<evidence type="ECO:0000256" key="5">
    <source>
        <dbReference type="ARBA" id="ARBA00023136"/>
    </source>
</evidence>
<feature type="transmembrane region" description="Helical" evidence="6">
    <location>
        <begin position="100"/>
        <end position="119"/>
    </location>
</feature>
<feature type="domain" description="EamA" evidence="7">
    <location>
        <begin position="68"/>
        <end position="202"/>
    </location>
</feature>
<keyword evidence="4 6" id="KW-1133">Transmembrane helix</keyword>
<feature type="transmembrane region" description="Helical" evidence="6">
    <location>
        <begin position="313"/>
        <end position="333"/>
    </location>
</feature>
<evidence type="ECO:0000256" key="4">
    <source>
        <dbReference type="ARBA" id="ARBA00022989"/>
    </source>
</evidence>
<comment type="similarity">
    <text evidence="2">Belongs to the EamA transporter family.</text>
</comment>
<accession>A0A9D7T9A7</accession>
<evidence type="ECO:0000259" key="7">
    <source>
        <dbReference type="Pfam" id="PF00892"/>
    </source>
</evidence>
<keyword evidence="5 6" id="KW-0472">Membrane</keyword>
<dbReference type="Pfam" id="PF00892">
    <property type="entry name" value="EamA"/>
    <property type="match status" value="2"/>
</dbReference>
<name>A0A9D7T9A7_9MICO</name>
<comment type="caution">
    <text evidence="8">The sequence shown here is derived from an EMBL/GenBank/DDBJ whole genome shotgun (WGS) entry which is preliminary data.</text>
</comment>
<gene>
    <name evidence="8" type="ORF">IPP00_07860</name>
</gene>
<reference evidence="8" key="1">
    <citation type="submission" date="2020-10" db="EMBL/GenBank/DDBJ databases">
        <title>Connecting structure to function with the recovery of over 1000 high-quality activated sludge metagenome-assembled genomes encoding full-length rRNA genes using long-read sequencing.</title>
        <authorList>
            <person name="Singleton C.M."/>
            <person name="Petriglieri F."/>
            <person name="Kristensen J.M."/>
            <person name="Kirkegaard R.H."/>
            <person name="Michaelsen T.Y."/>
            <person name="Andersen M.H."/>
            <person name="Karst S.M."/>
            <person name="Dueholm M.S."/>
            <person name="Nielsen P.H."/>
            <person name="Albertsen M."/>
        </authorList>
    </citation>
    <scope>NUCLEOTIDE SEQUENCE</scope>
    <source>
        <strain evidence="8">Ribe_18-Q3-R11-54_MAXAC.001</strain>
    </source>
</reference>
<dbReference type="GO" id="GO:0016020">
    <property type="term" value="C:membrane"/>
    <property type="evidence" value="ECO:0007669"/>
    <property type="project" value="UniProtKB-SubCell"/>
</dbReference>
<dbReference type="AlphaFoldDB" id="A0A9D7T9A7"/>
<feature type="transmembrane region" description="Helical" evidence="6">
    <location>
        <begin position="339"/>
        <end position="357"/>
    </location>
</feature>
<evidence type="ECO:0000313" key="9">
    <source>
        <dbReference type="Proteomes" id="UP000886632"/>
    </source>
</evidence>
<protein>
    <submittedName>
        <fullName evidence="8">EamA family transporter</fullName>
    </submittedName>
</protein>
<feature type="transmembrane region" description="Helical" evidence="6">
    <location>
        <begin position="157"/>
        <end position="177"/>
    </location>
</feature>
<proteinExistence type="inferred from homology"/>
<dbReference type="EMBL" id="JADKGK010000018">
    <property type="protein sequence ID" value="MBL0003896.1"/>
    <property type="molecule type" value="Genomic_DNA"/>
</dbReference>
<keyword evidence="3 6" id="KW-0812">Transmembrane</keyword>
<evidence type="ECO:0000256" key="3">
    <source>
        <dbReference type="ARBA" id="ARBA00022692"/>
    </source>
</evidence>
<feature type="transmembrane region" description="Helical" evidence="6">
    <location>
        <begin position="131"/>
        <end position="151"/>
    </location>
</feature>
<feature type="transmembrane region" description="Helical" evidence="6">
    <location>
        <begin position="214"/>
        <end position="231"/>
    </location>
</feature>
<organism evidence="8 9">
    <name type="scientific">Candidatus Phosphoribacter hodrii</name>
    <dbReference type="NCBI Taxonomy" id="2953743"/>
    <lineage>
        <taxon>Bacteria</taxon>
        <taxon>Bacillati</taxon>
        <taxon>Actinomycetota</taxon>
        <taxon>Actinomycetes</taxon>
        <taxon>Micrococcales</taxon>
        <taxon>Dermatophilaceae</taxon>
        <taxon>Candidatus Phosphoribacter</taxon>
    </lineage>
</organism>
<dbReference type="InterPro" id="IPR000620">
    <property type="entry name" value="EamA_dom"/>
</dbReference>
<evidence type="ECO:0000313" key="8">
    <source>
        <dbReference type="EMBL" id="MBL0003896.1"/>
    </source>
</evidence>
<feature type="domain" description="EamA" evidence="7">
    <location>
        <begin position="214"/>
        <end position="353"/>
    </location>
</feature>
<evidence type="ECO:0000256" key="1">
    <source>
        <dbReference type="ARBA" id="ARBA00004141"/>
    </source>
</evidence>
<evidence type="ECO:0000256" key="2">
    <source>
        <dbReference type="ARBA" id="ARBA00007362"/>
    </source>
</evidence>